<keyword evidence="4" id="KW-0479">Metal-binding</keyword>
<dbReference type="InterPro" id="IPR038156">
    <property type="entry name" value="PCS_N_sf"/>
</dbReference>
<evidence type="ECO:0000256" key="4">
    <source>
        <dbReference type="ARBA" id="ARBA00022723"/>
    </source>
</evidence>
<dbReference type="InterPro" id="IPR040409">
    <property type="entry name" value="PCS-like"/>
</dbReference>
<dbReference type="GeneID" id="14923377"/>
<sequence>MEKKEQQKEQQGFYRRPLPDVEPAYCGLGTLAMVLNALAIDPQRIWKGPWRWFSEELLDCCSPLEVVKKNGITISEFVCLAMIMVEGDADDDDDVTWGGWWSVSALQRDVDQFREVVRECSARDDRLLVVSYDRRGLKQTGSGHFSPIGGYHPDKDMVLILDVARFKYPPHWVSLPTLFAAMQTIDSASQRSRGYISVTAAPQRPHIFSRIRAGSGEWAQLVDRLCNQLPALFAHNRLQQSAADSPAPPPVVELPEFVATALAYITAPSPSLLTSASSLSSCAISDFFSTYEKDLQDRMTVEHRQMVKQLFDEIHSTDIYRALDATDTASRRIGGGGEAACCRVSTVHDEDRKKPTTASSSPATIPGELATLILFLLLRQLDETKHHQQQQQEQVQEPEAASSSSSSTSSPAPACSSCTASLGPKQQQQRQEPHDGCARASEVRFGESVAAAFKQLDALPLVSGEVGYLWASFRNIAFFCACRDRRTPCH</sequence>
<dbReference type="InterPro" id="IPR007719">
    <property type="entry name" value="PCS_N"/>
</dbReference>
<dbReference type="InterPro" id="IPR038765">
    <property type="entry name" value="Papain-like_cys_pep_sf"/>
</dbReference>
<organism evidence="7 8">
    <name type="scientific">Acanthamoeba castellanii (strain ATCC 30010 / Neff)</name>
    <dbReference type="NCBI Taxonomy" id="1257118"/>
    <lineage>
        <taxon>Eukaryota</taxon>
        <taxon>Amoebozoa</taxon>
        <taxon>Discosea</taxon>
        <taxon>Longamoebia</taxon>
        <taxon>Centramoebida</taxon>
        <taxon>Acanthamoebidae</taxon>
        <taxon>Acanthamoeba</taxon>
    </lineage>
</organism>
<evidence type="ECO:0000313" key="8">
    <source>
        <dbReference type="Proteomes" id="UP000011083"/>
    </source>
</evidence>
<evidence type="ECO:0000256" key="5">
    <source>
        <dbReference type="SAM" id="MobiDB-lite"/>
    </source>
</evidence>
<dbReference type="KEGG" id="acan:ACA1_255500"/>
<dbReference type="SUPFAM" id="SSF54001">
    <property type="entry name" value="Cysteine proteinases"/>
    <property type="match status" value="1"/>
</dbReference>
<proteinExistence type="predicted"/>
<feature type="domain" description="Peptidase C83" evidence="6">
    <location>
        <begin position="1"/>
        <end position="203"/>
    </location>
</feature>
<feature type="region of interest" description="Disordered" evidence="5">
    <location>
        <begin position="385"/>
        <end position="439"/>
    </location>
</feature>
<dbReference type="EC" id="2.3.2.15" evidence="1"/>
<keyword evidence="8" id="KW-1185">Reference proteome</keyword>
<dbReference type="PROSITE" id="PS51443">
    <property type="entry name" value="PCS"/>
    <property type="match status" value="1"/>
</dbReference>
<dbReference type="Gene3D" id="3.90.70.30">
    <property type="entry name" value="Phytochelatin synthase, N-terminal domain"/>
    <property type="match status" value="1"/>
</dbReference>
<dbReference type="EMBL" id="KB007885">
    <property type="protein sequence ID" value="ELR22440.1"/>
    <property type="molecule type" value="Genomic_DNA"/>
</dbReference>
<feature type="region of interest" description="Disordered" evidence="5">
    <location>
        <begin position="344"/>
        <end position="364"/>
    </location>
</feature>
<keyword evidence="3" id="KW-0808">Transferase</keyword>
<dbReference type="Proteomes" id="UP000011083">
    <property type="component" value="Unassembled WGS sequence"/>
</dbReference>
<dbReference type="GO" id="GO:0016756">
    <property type="term" value="F:glutathione gamma-glutamylcysteinyltransferase activity"/>
    <property type="evidence" value="ECO:0007669"/>
    <property type="project" value="UniProtKB-EC"/>
</dbReference>
<dbReference type="GO" id="GO:0046938">
    <property type="term" value="P:phytochelatin biosynthetic process"/>
    <property type="evidence" value="ECO:0007669"/>
    <property type="project" value="InterPro"/>
</dbReference>
<evidence type="ECO:0000256" key="1">
    <source>
        <dbReference type="ARBA" id="ARBA00012468"/>
    </source>
</evidence>
<accession>L8HB52</accession>
<dbReference type="FunFam" id="3.90.70.30:FF:000001">
    <property type="entry name" value="Glutathione gamma-glutamylcysteinyltransferase 1"/>
    <property type="match status" value="1"/>
</dbReference>
<name>L8HB52_ACACF</name>
<reference evidence="7 8" key="1">
    <citation type="journal article" date="2013" name="Genome Biol.">
        <title>Genome of Acanthamoeba castellanii highlights extensive lateral gene transfer and early evolution of tyrosine kinase signaling.</title>
        <authorList>
            <person name="Clarke M."/>
            <person name="Lohan A.J."/>
            <person name="Liu B."/>
            <person name="Lagkouvardos I."/>
            <person name="Roy S."/>
            <person name="Zafar N."/>
            <person name="Bertelli C."/>
            <person name="Schilde C."/>
            <person name="Kianianmomeni A."/>
            <person name="Burglin T.R."/>
            <person name="Frech C."/>
            <person name="Turcotte B."/>
            <person name="Kopec K.O."/>
            <person name="Synnott J.M."/>
            <person name="Choo C."/>
            <person name="Paponov I."/>
            <person name="Finkler A."/>
            <person name="Soon Heng Tan C."/>
            <person name="Hutchins A.P."/>
            <person name="Weinmeier T."/>
            <person name="Rattei T."/>
            <person name="Chu J.S."/>
            <person name="Gimenez G."/>
            <person name="Irimia M."/>
            <person name="Rigden D.J."/>
            <person name="Fitzpatrick D.A."/>
            <person name="Lorenzo-Morales J."/>
            <person name="Bateman A."/>
            <person name="Chiu C.H."/>
            <person name="Tang P."/>
            <person name="Hegemann P."/>
            <person name="Fromm H."/>
            <person name="Raoult D."/>
            <person name="Greub G."/>
            <person name="Miranda-Saavedra D."/>
            <person name="Chen N."/>
            <person name="Nash P."/>
            <person name="Ginger M.L."/>
            <person name="Horn M."/>
            <person name="Schaap P."/>
            <person name="Caler L."/>
            <person name="Loftus B."/>
        </authorList>
    </citation>
    <scope>NUCLEOTIDE SEQUENCE [LARGE SCALE GENOMIC DNA]</scope>
    <source>
        <strain evidence="7 8">Neff</strain>
    </source>
</reference>
<keyword evidence="2" id="KW-0104">Cadmium</keyword>
<dbReference type="VEuPathDB" id="AmoebaDB:ACA1_255500"/>
<dbReference type="OrthoDB" id="448954at2759"/>
<dbReference type="PANTHER" id="PTHR33447">
    <property type="entry name" value="GLUTATHIONE GAMMA-GLUTAMYLCYSTEINYLTRANSFERASE"/>
    <property type="match status" value="1"/>
</dbReference>
<dbReference type="GO" id="GO:0010038">
    <property type="term" value="P:response to metal ion"/>
    <property type="evidence" value="ECO:0007669"/>
    <property type="project" value="InterPro"/>
</dbReference>
<dbReference type="GO" id="GO:0046872">
    <property type="term" value="F:metal ion binding"/>
    <property type="evidence" value="ECO:0007669"/>
    <property type="project" value="UniProtKB-KW"/>
</dbReference>
<evidence type="ECO:0000256" key="2">
    <source>
        <dbReference type="ARBA" id="ARBA00022539"/>
    </source>
</evidence>
<evidence type="ECO:0000259" key="6">
    <source>
        <dbReference type="PROSITE" id="PS51443"/>
    </source>
</evidence>
<dbReference type="RefSeq" id="XP_004367696.1">
    <property type="nucleotide sequence ID" value="XM_004367639.1"/>
</dbReference>
<protein>
    <recommendedName>
        <fullName evidence="1">glutathione gamma-glutamylcysteinyltransferase</fullName>
        <ecNumber evidence="1">2.3.2.15</ecNumber>
    </recommendedName>
</protein>
<dbReference type="AlphaFoldDB" id="L8HB52"/>
<dbReference type="Pfam" id="PF05023">
    <property type="entry name" value="Phytochelatin"/>
    <property type="match status" value="1"/>
</dbReference>
<feature type="compositionally biased region" description="Low complexity" evidence="5">
    <location>
        <begin position="389"/>
        <end position="421"/>
    </location>
</feature>
<evidence type="ECO:0000256" key="3">
    <source>
        <dbReference type="ARBA" id="ARBA00022679"/>
    </source>
</evidence>
<gene>
    <name evidence="7" type="ORF">ACA1_255500</name>
</gene>
<evidence type="ECO:0000313" key="7">
    <source>
        <dbReference type="EMBL" id="ELR22440.1"/>
    </source>
</evidence>